<reference evidence="1 2" key="1">
    <citation type="submission" date="2018-05" db="EMBL/GenBank/DDBJ databases">
        <title>Marinifilum breve JC075T sp. nov., a marine bacterium isolated from Yongle Blue Hole in the South China Sea.</title>
        <authorList>
            <person name="Fu T."/>
        </authorList>
    </citation>
    <scope>NUCLEOTIDE SEQUENCE [LARGE SCALE GENOMIC DNA]</scope>
    <source>
        <strain evidence="1 2">JC075</strain>
    </source>
</reference>
<evidence type="ECO:0000313" key="1">
    <source>
        <dbReference type="EMBL" id="PXY02645.1"/>
    </source>
</evidence>
<comment type="caution">
    <text evidence="1">The sequence shown here is derived from an EMBL/GenBank/DDBJ whole genome shotgun (WGS) entry which is preliminary data.</text>
</comment>
<organism evidence="1 2">
    <name type="scientific">Marinifilum breve</name>
    <dbReference type="NCBI Taxonomy" id="2184082"/>
    <lineage>
        <taxon>Bacteria</taxon>
        <taxon>Pseudomonadati</taxon>
        <taxon>Bacteroidota</taxon>
        <taxon>Bacteroidia</taxon>
        <taxon>Marinilabiliales</taxon>
        <taxon>Marinifilaceae</taxon>
    </lineage>
</organism>
<name>A0A2V4A191_9BACT</name>
<proteinExistence type="predicted"/>
<accession>A0A2V4A191</accession>
<sequence>MSLEPNILFEVTEIANNIQKDLLDKIESIPEKQIITPTIPIAIYLQESENLAAWAMDDLDQLSKVGINITHIEDVKERIEACRLLQTEWMNIKNCTSDAKIKWQKDSEAGYALHKEILHDFNFAYRDDKRQMKIIKRLKLKRGISSLVENLGVFAEIGRHEKEPLEKIHFNFDKLEKARQLSYSLHDIHNDYTSSTEKKHKQKVLRDKSYTYLKLLLDEIRLSGKYVFSGNKERLQGYKVNYFIQKRASQKE</sequence>
<dbReference type="Proteomes" id="UP000248079">
    <property type="component" value="Unassembled WGS sequence"/>
</dbReference>
<protein>
    <submittedName>
        <fullName evidence="1">Uncharacterized protein</fullName>
    </submittedName>
</protein>
<dbReference type="EMBL" id="QFLI01000001">
    <property type="protein sequence ID" value="PXY02645.1"/>
    <property type="molecule type" value="Genomic_DNA"/>
</dbReference>
<dbReference type="AlphaFoldDB" id="A0A2V4A191"/>
<gene>
    <name evidence="1" type="ORF">DF185_00690</name>
</gene>
<evidence type="ECO:0000313" key="2">
    <source>
        <dbReference type="Proteomes" id="UP000248079"/>
    </source>
</evidence>
<keyword evidence="2" id="KW-1185">Reference proteome</keyword>